<dbReference type="InterPro" id="IPR026341">
    <property type="entry name" value="T9SS_type_B"/>
</dbReference>
<keyword evidence="4" id="KW-1185">Reference proteome</keyword>
<dbReference type="NCBIfam" id="TIGR04131">
    <property type="entry name" value="Bac_Flav_CTERM"/>
    <property type="match status" value="1"/>
</dbReference>
<evidence type="ECO:0000313" key="3">
    <source>
        <dbReference type="EMBL" id="MFL9845885.1"/>
    </source>
</evidence>
<comment type="caution">
    <text evidence="3">The sequence shown here is derived from an EMBL/GenBank/DDBJ whole genome shotgun (WGS) entry which is preliminary data.</text>
</comment>
<feature type="chain" id="PRO_5045420802" evidence="2">
    <location>
        <begin position="19"/>
        <end position="1088"/>
    </location>
</feature>
<protein>
    <submittedName>
        <fullName evidence="3">T9SS type B sorting domain-containing protein</fullName>
    </submittedName>
</protein>
<evidence type="ECO:0000256" key="2">
    <source>
        <dbReference type="SAM" id="SignalP"/>
    </source>
</evidence>
<gene>
    <name evidence="3" type="ORF">ABS766_15800</name>
</gene>
<organism evidence="3 4">
    <name type="scientific">Flavobacterium rhizosphaerae</name>
    <dbReference type="NCBI Taxonomy" id="3163298"/>
    <lineage>
        <taxon>Bacteria</taxon>
        <taxon>Pseudomonadati</taxon>
        <taxon>Bacteroidota</taxon>
        <taxon>Flavobacteriia</taxon>
        <taxon>Flavobacteriales</taxon>
        <taxon>Flavobacteriaceae</taxon>
        <taxon>Flavobacterium</taxon>
    </lineage>
</organism>
<sequence length="1088" mass="119293">MKKITFVLALLFNIALNAQLSNFTLSVTKTDESCQGNGSLTFLVSNTTPNASLLYKVYLLPDTSTAIAITQENYVGGLGAGTYKVVAIQSLGNELATKEKNVTIVEDITSFNFNVSTQNQPCSLTGTLVVEATSGTAVSYEIIGGPETRPLQASNVFSGLGQGTYKVRAFDACGVGKVRSHTLSIVTTDLNISDPIFPDEISPECDSITVNNVITASSGSITYPVAVQHVISTLDIGGDPIIINQVFNTGDENALTVSAIMPRYMDQLYTYDISVTDNCSTVYEKFDNVVDPSIILELSDQEAPCAEKFLELSAYKFTDSYTVEFLSAPADFNPADFNATPAGPFTEVSTTYGSEQNPMPFGDYVVKITDACGRTATESISLIFVKPTPNARGFNNGCFSLFGKINISVPEQDIVSATLIEAPEAYTSVMAIPQDLTAFLLGNPKKIVMPDMPLGEYTIQFTDDCGFEYEVTVEVPPFVEKDFNLSTLPGCAVGFGTIRLRSGNGPLEEVYITSAPAAFGQSLPYNVTGLLTNNGQLYLGDLPGGRYTFNATDYCGIEKDMTVDVDGYQPDSNSFEFIPRCGGFAVDMHDNSNGLQGAKFWLQKYYPQSDSWGHPNNPNNLYEEGSIPTNSNGRSLNNNAIRNNLNFTGRFRIIKKFDTFSTGTSEVTECVSVLGEFEYRDVLTINTAYTLACIGNPDDVLIEATGQPTSFTIIEKDGQPYSFDNGSDNVFHNIEPAEYVFRIEDDCGNVVTQWFNVRELPSIADATQPKDLIICVEEGETAGNVYHLTDQNDSVLGPLHSSMYTITYHLTYEDADTGENPLPEYYTALSNGQTIYVRLVHNEIQICHGITSFQLFIGEYEQPVITTTGTICNEGSVAVTAEGNFDTYMWSTGETTRTIYVTEPGVYAVIGGRSYGTASCDGYEEVIINQSATPEITKIETKDWTRDQNMIIVHVKGNSSYEYSLDGITYQTSNVFTGLETGVYQVYVKDAYGCGEDIKEIALLNYPNYFTPNGDGIHDTWYIKYAALEPHIEINIFDRYGKFITTFGSTSKGWDGTLNGIQLPSTDYWFVVTREDGTQHRGHFAMVR</sequence>
<evidence type="ECO:0000313" key="4">
    <source>
        <dbReference type="Proteomes" id="UP001629156"/>
    </source>
</evidence>
<accession>A0ABW8Z2Q2</accession>
<dbReference type="EMBL" id="JBELPZ010000024">
    <property type="protein sequence ID" value="MFL9845885.1"/>
    <property type="molecule type" value="Genomic_DNA"/>
</dbReference>
<dbReference type="Pfam" id="PF13585">
    <property type="entry name" value="CHU_C"/>
    <property type="match status" value="1"/>
</dbReference>
<reference evidence="3 4" key="1">
    <citation type="submission" date="2024-06" db="EMBL/GenBank/DDBJ databases">
        <authorList>
            <person name="Kaempfer P."/>
            <person name="Viver T."/>
        </authorList>
    </citation>
    <scope>NUCLEOTIDE SEQUENCE [LARGE SCALE GENOMIC DNA]</scope>
    <source>
        <strain evidence="3 4">ST-119</strain>
    </source>
</reference>
<name>A0ABW8Z2Q2_9FLAO</name>
<dbReference type="RefSeq" id="WP_408086163.1">
    <property type="nucleotide sequence ID" value="NZ_JBELPZ010000024.1"/>
</dbReference>
<evidence type="ECO:0000256" key="1">
    <source>
        <dbReference type="SAM" id="MobiDB-lite"/>
    </source>
</evidence>
<keyword evidence="2" id="KW-0732">Signal</keyword>
<feature type="region of interest" description="Disordered" evidence="1">
    <location>
        <begin position="616"/>
        <end position="635"/>
    </location>
</feature>
<feature type="signal peptide" evidence="2">
    <location>
        <begin position="1"/>
        <end position="18"/>
    </location>
</feature>
<dbReference type="Proteomes" id="UP001629156">
    <property type="component" value="Unassembled WGS sequence"/>
</dbReference>
<proteinExistence type="predicted"/>